<dbReference type="OrthoDB" id="1143459at2"/>
<feature type="domain" description="DUF2059" evidence="1">
    <location>
        <begin position="75"/>
        <end position="132"/>
    </location>
</feature>
<dbReference type="AlphaFoldDB" id="A0A1H8Z7S1"/>
<sequence length="147" mass="16956">MKKIFSIVLIVFSVFTYSQNNTNTKKEKIKQLVVLTGSGNLGVSIADNMIEIFKKNAPNIEDQFWNEFKKEIKPDDLVNLVVPIYDKHFTESEIDDLIKFYNTPVGKKMISKLPEIMQESMEVGQRWGEEIGEKALKKLKEKGLLEE</sequence>
<dbReference type="Pfam" id="PF09832">
    <property type="entry name" value="DUF2059"/>
    <property type="match status" value="1"/>
</dbReference>
<proteinExistence type="predicted"/>
<dbReference type="STRING" id="1299341.SAMN05444005_101542"/>
<reference evidence="2 3" key="1">
    <citation type="submission" date="2016-10" db="EMBL/GenBank/DDBJ databases">
        <authorList>
            <person name="de Groot N.N."/>
        </authorList>
    </citation>
    <scope>NUCLEOTIDE SEQUENCE [LARGE SCALE GENOMIC DNA]</scope>
    <source>
        <strain evidence="2 3">DSM 27078</strain>
    </source>
</reference>
<evidence type="ECO:0000259" key="1">
    <source>
        <dbReference type="Pfam" id="PF09832"/>
    </source>
</evidence>
<protein>
    <recommendedName>
        <fullName evidence="1">DUF2059 domain-containing protein</fullName>
    </recommendedName>
</protein>
<name>A0A1H8Z7S1_9FLAO</name>
<dbReference type="InterPro" id="IPR018637">
    <property type="entry name" value="DUF2059"/>
</dbReference>
<evidence type="ECO:0000313" key="3">
    <source>
        <dbReference type="Proteomes" id="UP000198648"/>
    </source>
</evidence>
<keyword evidence="3" id="KW-1185">Reference proteome</keyword>
<evidence type="ECO:0000313" key="2">
    <source>
        <dbReference type="EMBL" id="SEP60484.1"/>
    </source>
</evidence>
<dbReference type="EMBL" id="FOEI01000001">
    <property type="protein sequence ID" value="SEP60484.1"/>
    <property type="molecule type" value="Genomic_DNA"/>
</dbReference>
<accession>A0A1H8Z7S1</accession>
<gene>
    <name evidence="2" type="ORF">SAMN05444005_101542</name>
</gene>
<dbReference type="RefSeq" id="WP_091464784.1">
    <property type="nucleotide sequence ID" value="NZ_FOEI01000001.1"/>
</dbReference>
<dbReference type="Proteomes" id="UP000198648">
    <property type="component" value="Unassembled WGS sequence"/>
</dbReference>
<organism evidence="2 3">
    <name type="scientific">Flavobacterium urocaniciphilum</name>
    <dbReference type="NCBI Taxonomy" id="1299341"/>
    <lineage>
        <taxon>Bacteria</taxon>
        <taxon>Pseudomonadati</taxon>
        <taxon>Bacteroidota</taxon>
        <taxon>Flavobacteriia</taxon>
        <taxon>Flavobacteriales</taxon>
        <taxon>Flavobacteriaceae</taxon>
        <taxon>Flavobacterium</taxon>
    </lineage>
</organism>